<organism evidence="2 3">
    <name type="scientific">Araneus ventricosus</name>
    <name type="common">Orbweaver spider</name>
    <name type="synonym">Epeira ventricosa</name>
    <dbReference type="NCBI Taxonomy" id="182803"/>
    <lineage>
        <taxon>Eukaryota</taxon>
        <taxon>Metazoa</taxon>
        <taxon>Ecdysozoa</taxon>
        <taxon>Arthropoda</taxon>
        <taxon>Chelicerata</taxon>
        <taxon>Arachnida</taxon>
        <taxon>Araneae</taxon>
        <taxon>Araneomorphae</taxon>
        <taxon>Entelegynae</taxon>
        <taxon>Araneoidea</taxon>
        <taxon>Araneidae</taxon>
        <taxon>Araneus</taxon>
    </lineage>
</organism>
<reference evidence="2 3" key="1">
    <citation type="journal article" date="2019" name="Sci. Rep.">
        <title>Orb-weaving spider Araneus ventricosus genome elucidates the spidroin gene catalogue.</title>
        <authorList>
            <person name="Kono N."/>
            <person name="Nakamura H."/>
            <person name="Ohtoshi R."/>
            <person name="Moran D.A.P."/>
            <person name="Shinohara A."/>
            <person name="Yoshida Y."/>
            <person name="Fujiwara M."/>
            <person name="Mori M."/>
            <person name="Tomita M."/>
            <person name="Arakawa K."/>
        </authorList>
    </citation>
    <scope>NUCLEOTIDE SEQUENCE [LARGE SCALE GENOMIC DNA]</scope>
</reference>
<dbReference type="AlphaFoldDB" id="A0A4Y2K1Z5"/>
<dbReference type="Gene3D" id="1.10.510.10">
    <property type="entry name" value="Transferase(Phosphotransferase) domain 1"/>
    <property type="match status" value="1"/>
</dbReference>
<protein>
    <recommendedName>
        <fullName evidence="4">Protein kinase domain-containing protein</fullName>
    </recommendedName>
</protein>
<dbReference type="InterPro" id="IPR011009">
    <property type="entry name" value="Kinase-like_dom_sf"/>
</dbReference>
<comment type="caution">
    <text evidence="2">The sequence shown here is derived from an EMBL/GenBank/DDBJ whole genome shotgun (WGS) entry which is preliminary data.</text>
</comment>
<dbReference type="SUPFAM" id="SSF56112">
    <property type="entry name" value="Protein kinase-like (PK-like)"/>
    <property type="match status" value="1"/>
</dbReference>
<dbReference type="EMBL" id="BGPR01004055">
    <property type="protein sequence ID" value="GBM95422.1"/>
    <property type="molecule type" value="Genomic_DNA"/>
</dbReference>
<dbReference type="Proteomes" id="UP000499080">
    <property type="component" value="Unassembled WGS sequence"/>
</dbReference>
<keyword evidence="3" id="KW-1185">Reference proteome</keyword>
<evidence type="ECO:0000313" key="2">
    <source>
        <dbReference type="EMBL" id="GBM95422.1"/>
    </source>
</evidence>
<evidence type="ECO:0008006" key="4">
    <source>
        <dbReference type="Google" id="ProtNLM"/>
    </source>
</evidence>
<sequence>MYQPPETSGVLKDGKTVDGRRFDLWSFGIMSIELLTRFHMLRSYSSCYLGTDARYGSMKMALQEESFASKMQTALPTVKISNDNVQMALDFVHSFLRTDPSSWSRMTKERSTNFSGWETLRTPTWMNSGKIQMFSSHLGFYDSYKEQKCNHPEHSWNRCFSPPDKSKQKRKRGEEMVPVSLFHPAKVVHLVPAL</sequence>
<proteinExistence type="predicted"/>
<accession>A0A4Y2K1Z5</accession>
<evidence type="ECO:0000313" key="3">
    <source>
        <dbReference type="Proteomes" id="UP000499080"/>
    </source>
</evidence>
<evidence type="ECO:0000256" key="1">
    <source>
        <dbReference type="SAM" id="MobiDB-lite"/>
    </source>
</evidence>
<dbReference type="OrthoDB" id="6431554at2759"/>
<feature type="region of interest" description="Disordered" evidence="1">
    <location>
        <begin position="152"/>
        <end position="175"/>
    </location>
</feature>
<gene>
    <name evidence="2" type="ORF">AVEN_79324_1</name>
</gene>
<name>A0A4Y2K1Z5_ARAVE</name>